<sequence>MLQILDMGEKEAFFSFMDGLKPWMKQELQCRGVQELTKAMFVAESFSEFGGKKDKPDSSKPKFNPKGN</sequence>
<dbReference type="EMBL" id="JABFAA010000006">
    <property type="protein sequence ID" value="MBA0683559.1"/>
    <property type="molecule type" value="Genomic_DNA"/>
</dbReference>
<protein>
    <submittedName>
        <fullName evidence="2">Uncharacterized protein</fullName>
    </submittedName>
</protein>
<evidence type="ECO:0000313" key="3">
    <source>
        <dbReference type="Proteomes" id="UP000593577"/>
    </source>
</evidence>
<proteinExistence type="predicted"/>
<dbReference type="AlphaFoldDB" id="A0A7J8X9T3"/>
<evidence type="ECO:0000313" key="2">
    <source>
        <dbReference type="EMBL" id="MBA0683559.1"/>
    </source>
</evidence>
<accession>A0A7J8X9T3</accession>
<gene>
    <name evidence="2" type="ORF">Goari_025207</name>
</gene>
<keyword evidence="3" id="KW-1185">Reference proteome</keyword>
<feature type="non-terminal residue" evidence="2">
    <location>
        <position position="68"/>
    </location>
</feature>
<reference evidence="2 3" key="1">
    <citation type="journal article" date="2019" name="Genome Biol. Evol.">
        <title>Insights into the evolution of the New World diploid cottons (Gossypium, subgenus Houzingenia) based on genome sequencing.</title>
        <authorList>
            <person name="Grover C.E."/>
            <person name="Arick M.A. 2nd"/>
            <person name="Thrash A."/>
            <person name="Conover J.L."/>
            <person name="Sanders W.S."/>
            <person name="Peterson D.G."/>
            <person name="Frelichowski J.E."/>
            <person name="Scheffler J.A."/>
            <person name="Scheffler B.E."/>
            <person name="Wendel J.F."/>
        </authorList>
    </citation>
    <scope>NUCLEOTIDE SEQUENCE [LARGE SCALE GENOMIC DNA]</scope>
    <source>
        <strain evidence="2">185</strain>
        <tissue evidence="2">Leaf</tissue>
    </source>
</reference>
<dbReference type="Proteomes" id="UP000593577">
    <property type="component" value="Unassembled WGS sequence"/>
</dbReference>
<organism evidence="2 3">
    <name type="scientific">Gossypium aridum</name>
    <name type="common">American cotton</name>
    <name type="synonym">Erioxylum aridum</name>
    <dbReference type="NCBI Taxonomy" id="34290"/>
    <lineage>
        <taxon>Eukaryota</taxon>
        <taxon>Viridiplantae</taxon>
        <taxon>Streptophyta</taxon>
        <taxon>Embryophyta</taxon>
        <taxon>Tracheophyta</taxon>
        <taxon>Spermatophyta</taxon>
        <taxon>Magnoliopsida</taxon>
        <taxon>eudicotyledons</taxon>
        <taxon>Gunneridae</taxon>
        <taxon>Pentapetalae</taxon>
        <taxon>rosids</taxon>
        <taxon>malvids</taxon>
        <taxon>Malvales</taxon>
        <taxon>Malvaceae</taxon>
        <taxon>Malvoideae</taxon>
        <taxon>Gossypium</taxon>
    </lineage>
</organism>
<feature type="compositionally biased region" description="Basic and acidic residues" evidence="1">
    <location>
        <begin position="50"/>
        <end position="60"/>
    </location>
</feature>
<name>A0A7J8X9T3_GOSAI</name>
<comment type="caution">
    <text evidence="2">The sequence shown here is derived from an EMBL/GenBank/DDBJ whole genome shotgun (WGS) entry which is preliminary data.</text>
</comment>
<evidence type="ECO:0000256" key="1">
    <source>
        <dbReference type="SAM" id="MobiDB-lite"/>
    </source>
</evidence>
<feature type="region of interest" description="Disordered" evidence="1">
    <location>
        <begin position="49"/>
        <end position="68"/>
    </location>
</feature>